<dbReference type="AlphaFoldDB" id="A0ABC9BUF7"/>
<sequence length="154" mass="16560">MPGLDLNQPINWDEIGEFEGDVHDLTYDYVWDSGNEAAADDDDDDGNTAADGEDEAARGDVVVEPEAGSGAHTVQQAQGAPSMQQAYAGDEADAGDEDDVVAFDSGTPANIKRRRYYPPDIKRILYAMCLERSAPSMMKEGVTKSVANDMGVCH</sequence>
<evidence type="ECO:0000313" key="3">
    <source>
        <dbReference type="Proteomes" id="UP001497457"/>
    </source>
</evidence>
<feature type="region of interest" description="Disordered" evidence="1">
    <location>
        <begin position="34"/>
        <end position="103"/>
    </location>
</feature>
<dbReference type="EMBL" id="OZ075137">
    <property type="protein sequence ID" value="CAL5005753.1"/>
    <property type="molecule type" value="Genomic_DNA"/>
</dbReference>
<gene>
    <name evidence="2" type="ORF">URODEC1_LOCUS67644</name>
</gene>
<dbReference type="Proteomes" id="UP001497457">
    <property type="component" value="Chromosome 27b"/>
</dbReference>
<evidence type="ECO:0000313" key="2">
    <source>
        <dbReference type="EMBL" id="CAL5005753.1"/>
    </source>
</evidence>
<evidence type="ECO:0000256" key="1">
    <source>
        <dbReference type="SAM" id="MobiDB-lite"/>
    </source>
</evidence>
<proteinExistence type="predicted"/>
<name>A0ABC9BUF7_9POAL</name>
<keyword evidence="3" id="KW-1185">Reference proteome</keyword>
<feature type="compositionally biased region" description="Acidic residues" evidence="1">
    <location>
        <begin position="38"/>
        <end position="54"/>
    </location>
</feature>
<reference evidence="2" key="1">
    <citation type="submission" date="2024-10" db="EMBL/GenBank/DDBJ databases">
        <authorList>
            <person name="Ryan C."/>
        </authorList>
    </citation>
    <scope>NUCLEOTIDE SEQUENCE [LARGE SCALE GENOMIC DNA]</scope>
</reference>
<feature type="compositionally biased region" description="Acidic residues" evidence="1">
    <location>
        <begin position="90"/>
        <end position="101"/>
    </location>
</feature>
<feature type="compositionally biased region" description="Polar residues" evidence="1">
    <location>
        <begin position="72"/>
        <end position="85"/>
    </location>
</feature>
<protein>
    <submittedName>
        <fullName evidence="2">Uncharacterized protein</fullName>
    </submittedName>
</protein>
<organism evidence="2 3">
    <name type="scientific">Urochloa decumbens</name>
    <dbReference type="NCBI Taxonomy" id="240449"/>
    <lineage>
        <taxon>Eukaryota</taxon>
        <taxon>Viridiplantae</taxon>
        <taxon>Streptophyta</taxon>
        <taxon>Embryophyta</taxon>
        <taxon>Tracheophyta</taxon>
        <taxon>Spermatophyta</taxon>
        <taxon>Magnoliopsida</taxon>
        <taxon>Liliopsida</taxon>
        <taxon>Poales</taxon>
        <taxon>Poaceae</taxon>
        <taxon>PACMAD clade</taxon>
        <taxon>Panicoideae</taxon>
        <taxon>Panicodae</taxon>
        <taxon>Paniceae</taxon>
        <taxon>Melinidinae</taxon>
        <taxon>Urochloa</taxon>
    </lineage>
</organism>
<accession>A0ABC9BUF7</accession>